<evidence type="ECO:0000313" key="8">
    <source>
        <dbReference type="Proteomes" id="UP001568698"/>
    </source>
</evidence>
<dbReference type="Gene3D" id="3.90.10.10">
    <property type="entry name" value="Cytochrome C3"/>
    <property type="match status" value="2"/>
</dbReference>
<dbReference type="InterPro" id="IPR036280">
    <property type="entry name" value="Multihaem_cyt_sf"/>
</dbReference>
<gene>
    <name evidence="7" type="ORF">AB6M95_05470</name>
</gene>
<feature type="domain" description="Class III cytochrome C" evidence="6">
    <location>
        <begin position="32"/>
        <end position="109"/>
    </location>
</feature>
<dbReference type="Proteomes" id="UP001568698">
    <property type="component" value="Unassembled WGS sequence"/>
</dbReference>
<name>A0ABV4JZP3_9BACT</name>
<keyword evidence="3" id="KW-0479">Metal-binding</keyword>
<dbReference type="SUPFAM" id="SSF48695">
    <property type="entry name" value="Multiheme cytochromes"/>
    <property type="match status" value="1"/>
</dbReference>
<keyword evidence="8" id="KW-1185">Reference proteome</keyword>
<keyword evidence="1" id="KW-0813">Transport</keyword>
<evidence type="ECO:0000256" key="2">
    <source>
        <dbReference type="ARBA" id="ARBA00022617"/>
    </source>
</evidence>
<dbReference type="InterPro" id="IPR002322">
    <property type="entry name" value="Cyt_c_III"/>
</dbReference>
<dbReference type="InterPro" id="IPR020942">
    <property type="entry name" value="Cyt_c_III_dom"/>
</dbReference>
<evidence type="ECO:0000256" key="3">
    <source>
        <dbReference type="ARBA" id="ARBA00022723"/>
    </source>
</evidence>
<dbReference type="CDD" id="cd08168">
    <property type="entry name" value="Cytochrom_C3"/>
    <property type="match status" value="1"/>
</dbReference>
<protein>
    <submittedName>
        <fullName evidence="7">Cytochrome c3 family protein</fullName>
    </submittedName>
</protein>
<evidence type="ECO:0000313" key="7">
    <source>
        <dbReference type="EMBL" id="MEZ7196189.1"/>
    </source>
</evidence>
<keyword evidence="4" id="KW-0249">Electron transport</keyword>
<comment type="caution">
    <text evidence="7">The sequence shown here is derived from an EMBL/GenBank/DDBJ whole genome shotgun (WGS) entry which is preliminary data.</text>
</comment>
<sequence>MQNRYLIISAAVGLLFAGAVVGYAIPVEKQEVPARVILDNTGGRVVFAHRVHAEDYGSACEDCHHDGVEGEAYLPCGACHPAEFDETFRTNHQKAFPDQKACLRCHDEVPSGPLAEDARPDIESIPTRGEAFHTQCMGCHEENGGPFGDDACYQCHAR</sequence>
<dbReference type="PRINTS" id="PR00609">
    <property type="entry name" value="CYTOCHROMEC3"/>
</dbReference>
<organism evidence="7 8">
    <name type="scientific">Pseudodesulfovibrio karagichevae</name>
    <dbReference type="NCBI Taxonomy" id="3239305"/>
    <lineage>
        <taxon>Bacteria</taxon>
        <taxon>Pseudomonadati</taxon>
        <taxon>Thermodesulfobacteriota</taxon>
        <taxon>Desulfovibrionia</taxon>
        <taxon>Desulfovibrionales</taxon>
        <taxon>Desulfovibrionaceae</taxon>
    </lineage>
</organism>
<evidence type="ECO:0000256" key="5">
    <source>
        <dbReference type="ARBA" id="ARBA00023004"/>
    </source>
</evidence>
<dbReference type="Pfam" id="PF02085">
    <property type="entry name" value="Cytochrom_CIII"/>
    <property type="match status" value="1"/>
</dbReference>
<evidence type="ECO:0000259" key="6">
    <source>
        <dbReference type="Pfam" id="PF02085"/>
    </source>
</evidence>
<reference evidence="7 8" key="1">
    <citation type="submission" date="2024-08" db="EMBL/GenBank/DDBJ databases">
        <title>Sulfate-reducing bacteria isolated from formation water of the oil field in Kazakhstan and description of Pseudodesulfovibrio sp.</title>
        <authorList>
            <person name="Bidzhieva S.K."/>
            <person name="Tourova T.P."/>
            <person name="Grouzdev D.S."/>
            <person name="Beletsky A.V."/>
            <person name="Sokolova D.S."/>
            <person name="Samigullina S.R."/>
            <person name="Poltaraus A.B."/>
            <person name="Avtukh A.N."/>
            <person name="Tereshina V.M."/>
            <person name="Zhaparov N.S."/>
            <person name="Mardanov A.V."/>
            <person name="Nazina T.N."/>
        </authorList>
    </citation>
    <scope>NUCLEOTIDE SEQUENCE [LARGE SCALE GENOMIC DNA]</scope>
    <source>
        <strain evidence="7 8">9FUS</strain>
    </source>
</reference>
<dbReference type="EMBL" id="JBGLYH010000010">
    <property type="protein sequence ID" value="MEZ7196189.1"/>
    <property type="molecule type" value="Genomic_DNA"/>
</dbReference>
<keyword evidence="5" id="KW-0408">Iron</keyword>
<evidence type="ECO:0000256" key="1">
    <source>
        <dbReference type="ARBA" id="ARBA00022448"/>
    </source>
</evidence>
<proteinExistence type="predicted"/>
<dbReference type="RefSeq" id="WP_371385728.1">
    <property type="nucleotide sequence ID" value="NZ_JBGLYH010000010.1"/>
</dbReference>
<keyword evidence="2" id="KW-0349">Heme</keyword>
<evidence type="ECO:0000256" key="4">
    <source>
        <dbReference type="ARBA" id="ARBA00022982"/>
    </source>
</evidence>
<accession>A0ABV4JZP3</accession>